<dbReference type="PANTHER" id="PTHR45527">
    <property type="entry name" value="NONRIBOSOMAL PEPTIDE SYNTHETASE"/>
    <property type="match status" value="1"/>
</dbReference>
<organism evidence="2 3">
    <name type="scientific">Plantactinospora mayteni</name>
    <dbReference type="NCBI Taxonomy" id="566021"/>
    <lineage>
        <taxon>Bacteria</taxon>
        <taxon>Bacillati</taxon>
        <taxon>Actinomycetota</taxon>
        <taxon>Actinomycetes</taxon>
        <taxon>Micromonosporales</taxon>
        <taxon>Micromonosporaceae</taxon>
        <taxon>Plantactinospora</taxon>
    </lineage>
</organism>
<protein>
    <recommendedName>
        <fullName evidence="1">Condensation domain-containing protein</fullName>
    </recommendedName>
</protein>
<gene>
    <name evidence="2" type="ORF">Pma05_10390</name>
</gene>
<dbReference type="PANTHER" id="PTHR45527:SF1">
    <property type="entry name" value="FATTY ACID SYNTHASE"/>
    <property type="match status" value="1"/>
</dbReference>
<evidence type="ECO:0000259" key="1">
    <source>
        <dbReference type="Pfam" id="PF00668"/>
    </source>
</evidence>
<dbReference type="InterPro" id="IPR001242">
    <property type="entry name" value="Condensation_dom"/>
</dbReference>
<comment type="caution">
    <text evidence="2">The sequence shown here is derived from an EMBL/GenBank/DDBJ whole genome shotgun (WGS) entry which is preliminary data.</text>
</comment>
<dbReference type="RefSeq" id="WP_203856093.1">
    <property type="nucleotide sequence ID" value="NZ_BAAAZQ010000002.1"/>
</dbReference>
<evidence type="ECO:0000313" key="3">
    <source>
        <dbReference type="Proteomes" id="UP000621500"/>
    </source>
</evidence>
<dbReference type="EMBL" id="BONX01000004">
    <property type="protein sequence ID" value="GIG94466.1"/>
    <property type="molecule type" value="Genomic_DNA"/>
</dbReference>
<dbReference type="SUPFAM" id="SSF52777">
    <property type="entry name" value="CoA-dependent acyltransferases"/>
    <property type="match status" value="2"/>
</dbReference>
<name>A0ABQ4EI99_9ACTN</name>
<evidence type="ECO:0000313" key="2">
    <source>
        <dbReference type="EMBL" id="GIG94466.1"/>
    </source>
</evidence>
<dbReference type="Gene3D" id="3.30.559.10">
    <property type="entry name" value="Chloramphenicol acetyltransferase-like domain"/>
    <property type="match status" value="1"/>
</dbReference>
<sequence length="588" mass="64860">MVDATLTPTTRLTVRFHGERSGSAELTWAQRHIWERCRAIAPQEAYFNLHRVIEPPGTCDAAQVARAVRLLVERYEALRTTIGRAPDGQPRQQVAATGELDIDVHEVDVAGDVTSTVELASVEHGGHRFTDDEWPLRVAVVTRSGKVLRVLLTASHVAVDWVGVRLVCGVFAQLLAGDSADLPPATHHPLDEAIAETSPAGRQRAERAAEYWRQTLRTVPHTLATTTGVAEPTERQPRQWSPAGQLRSSAVAMAANLLAERHDATPTSVVLAAFSALLCARSGIDLTSLQLFVGNRFAPQHRDMVTTRVQHGLFAVDLREATFVTAVRRTKGAALCAYRHAQYPPALIQEAIDDVSVQRGLRIDLSFFFHDRTHGVWPGNHTRALEPEPATIADALSRSRYRRDVLWDRHQQLRFDLQARDPWVMLRLAADPRFLSAQEVATVLHGIETLLVTAVRGDFPLADVPALTGLASVCHSREVRSDGCWIAPEVVRLLVSDVPDVTATHIDITGPPTDHRLVAHVATRNPSLSAADLHVACMYRVRSRPGSSTPHHYVIHPHTPHLDPAQRWWESIPIQSQGTGRPPLEPGK</sequence>
<reference evidence="2 3" key="1">
    <citation type="submission" date="2021-01" db="EMBL/GenBank/DDBJ databases">
        <title>Whole genome shotgun sequence of Plantactinospora mayteni NBRC 109088.</title>
        <authorList>
            <person name="Komaki H."/>
            <person name="Tamura T."/>
        </authorList>
    </citation>
    <scope>NUCLEOTIDE SEQUENCE [LARGE SCALE GENOMIC DNA]</scope>
    <source>
        <strain evidence="2 3">NBRC 109088</strain>
    </source>
</reference>
<dbReference type="InterPro" id="IPR023213">
    <property type="entry name" value="CAT-like_dom_sf"/>
</dbReference>
<dbReference type="Pfam" id="PF00668">
    <property type="entry name" value="Condensation"/>
    <property type="match status" value="1"/>
</dbReference>
<proteinExistence type="predicted"/>
<accession>A0ABQ4EI99</accession>
<dbReference type="Proteomes" id="UP000621500">
    <property type="component" value="Unassembled WGS sequence"/>
</dbReference>
<keyword evidence="3" id="KW-1185">Reference proteome</keyword>
<dbReference type="Gene3D" id="3.30.559.30">
    <property type="entry name" value="Nonribosomal peptide synthetase, condensation domain"/>
    <property type="match status" value="1"/>
</dbReference>
<feature type="domain" description="Condensation" evidence="1">
    <location>
        <begin position="23"/>
        <end position="368"/>
    </location>
</feature>